<dbReference type="EMBL" id="CWGJ01000015">
    <property type="protein sequence ID" value="CRX38655.1"/>
    <property type="molecule type" value="Genomic_DNA"/>
</dbReference>
<proteinExistence type="inferred from homology"/>
<accession>A0A0H5E5Z2</accession>
<keyword evidence="5" id="KW-0812">Transmembrane</keyword>
<evidence type="ECO:0000313" key="7">
    <source>
        <dbReference type="Proteomes" id="UP000220251"/>
    </source>
</evidence>
<dbReference type="GO" id="GO:0008422">
    <property type="term" value="F:beta-glucosidase activity"/>
    <property type="evidence" value="ECO:0007669"/>
    <property type="project" value="TreeGrafter"/>
</dbReference>
<keyword evidence="3 6" id="KW-0326">Glycosidase</keyword>
<protein>
    <submittedName>
        <fullName evidence="6">Glycoside hydrolase</fullName>
        <ecNumber evidence="6">3.2.1.-</ecNumber>
    </submittedName>
</protein>
<dbReference type="InterPro" id="IPR001360">
    <property type="entry name" value="Glyco_hydro_1"/>
</dbReference>
<sequence>MQKVVNTLVSFFSWNLRALASSLAPSEGPAGGANTAGKVILYSLQFFTKTLPLAFLLALSLPLALVAKAIGLLLGNNHETVFAAFEKNPDWNQPIDNEIEIGVTTSEYQVNGADNFPNSSWAQWEKSRHPSGAPCIEDEDRSGRSLDFWRKPQDLIDKLRLLNLKRYRFSVEWSAVEPEKGLIDQEALQRYKSLCEALKEAGIEPFVTLHHFSDPTWFLREGGFEKEHNIGLFTGFAETVHKALSPWVKEWVTFNEPAIYAFQGYFRGEYPPGVKDAYRTGSVLKHLLQAHCQTYDRLKPLDGAGKIGIAHNFLRFKPYSPYNPLEKLACHYLTMITHRSVMDFFRTGQFQFQIPLAANLFFQEHSIKDKFDFFGVQYYTDPLIRMEPSSKIMDSTCYPHEKMTDMPYRFFPQGLATALEECHALGKPIWITETGAAAKDDDQKEFIEKALRAASFAKSRGIDVTRVHVWTLQDNFEWNMGWKKRFGLFSFNPLTQEANLRPSGKLIQELTSLCT</sequence>
<evidence type="ECO:0000256" key="2">
    <source>
        <dbReference type="ARBA" id="ARBA00022801"/>
    </source>
</evidence>
<evidence type="ECO:0000256" key="5">
    <source>
        <dbReference type="SAM" id="Phobius"/>
    </source>
</evidence>
<evidence type="ECO:0000256" key="1">
    <source>
        <dbReference type="ARBA" id="ARBA00010838"/>
    </source>
</evidence>
<dbReference type="SUPFAM" id="SSF51445">
    <property type="entry name" value="(Trans)glycosidases"/>
    <property type="match status" value="1"/>
</dbReference>
<dbReference type="PANTHER" id="PTHR10353:SF209">
    <property type="entry name" value="GALACTOLIPID GALACTOSYLTRANSFERASE SFR2, CHLOROPLASTIC"/>
    <property type="match status" value="1"/>
</dbReference>
<keyword evidence="5" id="KW-0472">Membrane</keyword>
<keyword evidence="2 6" id="KW-0378">Hydrolase</keyword>
<gene>
    <name evidence="6" type="ORF">ELAC_1316</name>
</gene>
<dbReference type="EC" id="3.2.1.-" evidence="6"/>
<dbReference type="PANTHER" id="PTHR10353">
    <property type="entry name" value="GLYCOSYL HYDROLASE"/>
    <property type="match status" value="1"/>
</dbReference>
<dbReference type="OrthoDB" id="9765195at2"/>
<dbReference type="AlphaFoldDB" id="A0A0H5E5Z2"/>
<dbReference type="RefSeq" id="WP_098038517.1">
    <property type="nucleotide sequence ID" value="NZ_CWGJ01000015.1"/>
</dbReference>
<dbReference type="GO" id="GO:0005975">
    <property type="term" value="P:carbohydrate metabolic process"/>
    <property type="evidence" value="ECO:0007669"/>
    <property type="project" value="InterPro"/>
</dbReference>
<evidence type="ECO:0000256" key="4">
    <source>
        <dbReference type="RuleBase" id="RU003690"/>
    </source>
</evidence>
<feature type="transmembrane region" description="Helical" evidence="5">
    <location>
        <begin position="53"/>
        <end position="74"/>
    </location>
</feature>
<reference evidence="7" key="1">
    <citation type="submission" date="2015-06" db="EMBL/GenBank/DDBJ databases">
        <authorList>
            <person name="Bertelli C."/>
        </authorList>
    </citation>
    <scope>NUCLEOTIDE SEQUENCE [LARGE SCALE GENOMIC DNA]</scope>
    <source>
        <strain evidence="7">CRIB-30</strain>
    </source>
</reference>
<dbReference type="Pfam" id="PF00232">
    <property type="entry name" value="Glyco_hydro_1"/>
    <property type="match status" value="1"/>
</dbReference>
<dbReference type="Proteomes" id="UP000220251">
    <property type="component" value="Unassembled WGS sequence"/>
</dbReference>
<keyword evidence="7" id="KW-1185">Reference proteome</keyword>
<name>A0A0H5E5Z2_9BACT</name>
<dbReference type="InterPro" id="IPR017853">
    <property type="entry name" value="GH"/>
</dbReference>
<keyword evidence="5" id="KW-1133">Transmembrane helix</keyword>
<evidence type="ECO:0000256" key="3">
    <source>
        <dbReference type="ARBA" id="ARBA00023295"/>
    </source>
</evidence>
<evidence type="ECO:0000313" key="6">
    <source>
        <dbReference type="EMBL" id="CRX38655.1"/>
    </source>
</evidence>
<dbReference type="Gene3D" id="3.20.20.80">
    <property type="entry name" value="Glycosidases"/>
    <property type="match status" value="1"/>
</dbReference>
<organism evidence="6 7">
    <name type="scientific">Estrella lausannensis</name>
    <dbReference type="NCBI Taxonomy" id="483423"/>
    <lineage>
        <taxon>Bacteria</taxon>
        <taxon>Pseudomonadati</taxon>
        <taxon>Chlamydiota</taxon>
        <taxon>Chlamydiia</taxon>
        <taxon>Parachlamydiales</taxon>
        <taxon>Candidatus Criblamydiaceae</taxon>
        <taxon>Estrella</taxon>
    </lineage>
</organism>
<dbReference type="PRINTS" id="PR00131">
    <property type="entry name" value="GLHYDRLASE1"/>
</dbReference>
<comment type="similarity">
    <text evidence="1 4">Belongs to the glycosyl hydrolase 1 family.</text>
</comment>